<feature type="repeat" description="ANK" evidence="4">
    <location>
        <begin position="72"/>
        <end position="104"/>
    </location>
</feature>
<dbReference type="WBParaSite" id="jg21625">
    <property type="protein sequence ID" value="jg21625"/>
    <property type="gene ID" value="jg21625"/>
</dbReference>
<keyword evidence="2" id="KW-0677">Repeat</keyword>
<dbReference type="AlphaFoldDB" id="A0A915DP22"/>
<evidence type="ECO:0000313" key="5">
    <source>
        <dbReference type="Proteomes" id="UP000887574"/>
    </source>
</evidence>
<dbReference type="PROSITE" id="PS50088">
    <property type="entry name" value="ANK_REPEAT"/>
    <property type="match status" value="5"/>
</dbReference>
<dbReference type="Pfam" id="PF00023">
    <property type="entry name" value="Ank"/>
    <property type="match status" value="1"/>
</dbReference>
<dbReference type="SMART" id="SM00248">
    <property type="entry name" value="ANK"/>
    <property type="match status" value="6"/>
</dbReference>
<feature type="repeat" description="ANK" evidence="4">
    <location>
        <begin position="138"/>
        <end position="165"/>
    </location>
</feature>
<dbReference type="PANTHER" id="PTHR24136:SF15">
    <property type="entry name" value="ANK_REP_REGION DOMAIN-CONTAINING PROTEIN"/>
    <property type="match status" value="1"/>
</dbReference>
<comment type="similarity">
    <text evidence="1">Belongs to the ankyrin SOCS box (ASB) family.</text>
</comment>
<name>A0A915DP22_9BILA</name>
<reference evidence="6" key="1">
    <citation type="submission" date="2022-11" db="UniProtKB">
        <authorList>
            <consortium name="WormBaseParasite"/>
        </authorList>
    </citation>
    <scope>IDENTIFICATION</scope>
</reference>
<proteinExistence type="inferred from homology"/>
<evidence type="ECO:0000313" key="6">
    <source>
        <dbReference type="WBParaSite" id="jg21625"/>
    </source>
</evidence>
<feature type="repeat" description="ANK" evidence="4">
    <location>
        <begin position="5"/>
        <end position="37"/>
    </location>
</feature>
<evidence type="ECO:0000256" key="3">
    <source>
        <dbReference type="ARBA" id="ARBA00023043"/>
    </source>
</evidence>
<dbReference type="GO" id="GO:0045732">
    <property type="term" value="P:positive regulation of protein catabolic process"/>
    <property type="evidence" value="ECO:0007669"/>
    <property type="project" value="TreeGrafter"/>
</dbReference>
<protein>
    <submittedName>
        <fullName evidence="6">Uncharacterized protein</fullName>
    </submittedName>
</protein>
<dbReference type="PRINTS" id="PR01415">
    <property type="entry name" value="ANKYRIN"/>
</dbReference>
<accession>A0A915DP22</accession>
<dbReference type="Proteomes" id="UP000887574">
    <property type="component" value="Unplaced"/>
</dbReference>
<keyword evidence="5" id="KW-1185">Reference proteome</keyword>
<dbReference type="Pfam" id="PF12796">
    <property type="entry name" value="Ank_2"/>
    <property type="match status" value="2"/>
</dbReference>
<dbReference type="SUPFAM" id="SSF48403">
    <property type="entry name" value="Ankyrin repeat"/>
    <property type="match status" value="1"/>
</dbReference>
<dbReference type="InterPro" id="IPR051573">
    <property type="entry name" value="Ankyrin-SOCS_box_domain"/>
</dbReference>
<dbReference type="PANTHER" id="PTHR24136">
    <property type="entry name" value="SOWAH (DROSOPHILA) HOMOLOG"/>
    <property type="match status" value="1"/>
</dbReference>
<dbReference type="InterPro" id="IPR002110">
    <property type="entry name" value="Ankyrin_rpt"/>
</dbReference>
<feature type="repeat" description="ANK" evidence="4">
    <location>
        <begin position="38"/>
        <end position="70"/>
    </location>
</feature>
<dbReference type="GO" id="GO:0016567">
    <property type="term" value="P:protein ubiquitination"/>
    <property type="evidence" value="ECO:0007669"/>
    <property type="project" value="TreeGrafter"/>
</dbReference>
<organism evidence="5 6">
    <name type="scientific">Ditylenchus dipsaci</name>
    <dbReference type="NCBI Taxonomy" id="166011"/>
    <lineage>
        <taxon>Eukaryota</taxon>
        <taxon>Metazoa</taxon>
        <taxon>Ecdysozoa</taxon>
        <taxon>Nematoda</taxon>
        <taxon>Chromadorea</taxon>
        <taxon>Rhabditida</taxon>
        <taxon>Tylenchina</taxon>
        <taxon>Tylenchomorpha</taxon>
        <taxon>Sphaerularioidea</taxon>
        <taxon>Anguinidae</taxon>
        <taxon>Anguininae</taxon>
        <taxon>Ditylenchus</taxon>
    </lineage>
</organism>
<evidence type="ECO:0000256" key="4">
    <source>
        <dbReference type="PROSITE-ProRule" id="PRU00023"/>
    </source>
</evidence>
<feature type="repeat" description="ANK" evidence="4">
    <location>
        <begin position="105"/>
        <end position="137"/>
    </location>
</feature>
<keyword evidence="3 4" id="KW-0040">ANK repeat</keyword>
<evidence type="ECO:0000256" key="2">
    <source>
        <dbReference type="ARBA" id="ARBA00022737"/>
    </source>
</evidence>
<dbReference type="InterPro" id="IPR036770">
    <property type="entry name" value="Ankyrin_rpt-contain_sf"/>
</dbReference>
<evidence type="ECO:0000256" key="1">
    <source>
        <dbReference type="ARBA" id="ARBA00005949"/>
    </source>
</evidence>
<dbReference type="PROSITE" id="PS50297">
    <property type="entry name" value="ANK_REP_REGION"/>
    <property type="match status" value="5"/>
</dbReference>
<sequence length="229" mass="24276">MPNKKGALGLHSAAAAGYNDVVKMLISRGTKVDIPTKDNYTALHVAVQSGQASVVETLLGYGANVHVHGGQIGETALHVSAALTDTECAQMLLKSGAQPNVKQTDGQTSLHIAARSGNVDIVRLMLKEGADPQLKSNNGETPLHVAAKQCHFDVIQLVLEHLSNVAEPALVKAYVDSITEDGETSIHYASQIMSSHAHYSDEDAKIMSTLIDYGADPAKQTFTVNILLA</sequence>
<dbReference type="Gene3D" id="1.25.40.20">
    <property type="entry name" value="Ankyrin repeat-containing domain"/>
    <property type="match status" value="3"/>
</dbReference>